<dbReference type="AlphaFoldDB" id="R7WJP1"/>
<gene>
    <name evidence="2" type="ORF">Rrhod_4362</name>
</gene>
<keyword evidence="3" id="KW-1185">Reference proteome</keyword>
<feature type="transmembrane region" description="Helical" evidence="1">
    <location>
        <begin position="6"/>
        <end position="23"/>
    </location>
</feature>
<organism evidence="2 3">
    <name type="scientific">Rhodococcus rhodnii LMG 5362</name>
    <dbReference type="NCBI Taxonomy" id="1273125"/>
    <lineage>
        <taxon>Bacteria</taxon>
        <taxon>Bacillati</taxon>
        <taxon>Actinomycetota</taxon>
        <taxon>Actinomycetes</taxon>
        <taxon>Mycobacteriales</taxon>
        <taxon>Nocardiaceae</taxon>
        <taxon>Rhodococcus</taxon>
    </lineage>
</organism>
<feature type="transmembrane region" description="Helical" evidence="1">
    <location>
        <begin position="105"/>
        <end position="125"/>
    </location>
</feature>
<dbReference type="Proteomes" id="UP000013525">
    <property type="component" value="Unassembled WGS sequence"/>
</dbReference>
<accession>R7WJP1</accession>
<protein>
    <submittedName>
        <fullName evidence="2">Uncharacterized protein</fullName>
    </submittedName>
</protein>
<name>R7WJP1_9NOCA</name>
<evidence type="ECO:0000313" key="3">
    <source>
        <dbReference type="Proteomes" id="UP000013525"/>
    </source>
</evidence>
<dbReference type="RefSeq" id="WP_010840375.1">
    <property type="nucleotide sequence ID" value="NZ_APMY01000133.1"/>
</dbReference>
<reference evidence="2 3" key="1">
    <citation type="journal article" date="2013" name="Genome Announc.">
        <title>Draft Genome Sequence of Rhodococcus rhodnii Strain LMG5362, a Symbiont of Rhodnius prolixus (Hemiptera, Reduviidae, Triatominae), the Principle Vector of Trypanosoma cruzi.</title>
        <authorList>
            <person name="Pachebat J.A."/>
            <person name="van Keulen G."/>
            <person name="Whitten M.M."/>
            <person name="Girdwood S."/>
            <person name="Del Sol R."/>
            <person name="Dyson P.J."/>
            <person name="Facey P.D."/>
        </authorList>
    </citation>
    <scope>NUCLEOTIDE SEQUENCE [LARGE SCALE GENOMIC DNA]</scope>
    <source>
        <strain evidence="2 3">LMG 5362</strain>
    </source>
</reference>
<proteinExistence type="predicted"/>
<comment type="caution">
    <text evidence="2">The sequence shown here is derived from an EMBL/GenBank/DDBJ whole genome shotgun (WGS) entry which is preliminary data.</text>
</comment>
<sequence>MSWISLIPIGLSIIGLLFGSGFVRRSRARHHWGQEAQLSYSFASATEDLAIRAAAQRRANRFADRYLRSHAVPAVTGVPTILVASASIMFLGNVVAFVLSISGASTIQICLVAAISIVCAPPLMWSYALGLMADSEQQVYRDMGFPEQFRRIRLSRRWFKPTTTALFRTRKWRRCCRVESYRRNLVIEPRRISGALPIDRVSVPALRAAAFGSAPR</sequence>
<keyword evidence="1" id="KW-0472">Membrane</keyword>
<dbReference type="EMBL" id="APMY01000133">
    <property type="protein sequence ID" value="EOM74219.1"/>
    <property type="molecule type" value="Genomic_DNA"/>
</dbReference>
<feature type="transmembrane region" description="Helical" evidence="1">
    <location>
        <begin position="71"/>
        <end position="99"/>
    </location>
</feature>
<keyword evidence="1" id="KW-0812">Transmembrane</keyword>
<evidence type="ECO:0000313" key="2">
    <source>
        <dbReference type="EMBL" id="EOM74219.1"/>
    </source>
</evidence>
<evidence type="ECO:0000256" key="1">
    <source>
        <dbReference type="SAM" id="Phobius"/>
    </source>
</evidence>
<keyword evidence="1" id="KW-1133">Transmembrane helix</keyword>